<evidence type="ECO:0000259" key="4">
    <source>
        <dbReference type="PROSITE" id="PS50043"/>
    </source>
</evidence>
<dbReference type="PANTHER" id="PTHR44688:SF16">
    <property type="entry name" value="DNA-BINDING TRANSCRIPTIONAL ACTIVATOR DEVR_DOSR"/>
    <property type="match status" value="1"/>
</dbReference>
<dbReference type="SUPFAM" id="SSF46894">
    <property type="entry name" value="C-terminal effector domain of the bipartite response regulators"/>
    <property type="match status" value="1"/>
</dbReference>
<comment type="caution">
    <text evidence="5">The sequence shown here is derived from an EMBL/GenBank/DDBJ whole genome shotgun (WGS) entry which is preliminary data.</text>
</comment>
<dbReference type="PRINTS" id="PR00038">
    <property type="entry name" value="HTHLUXR"/>
</dbReference>
<dbReference type="OrthoDB" id="4500249at2"/>
<keyword evidence="2" id="KW-0238">DNA-binding</keyword>
<dbReference type="AlphaFoldDB" id="A0A4R1BLY6"/>
<dbReference type="SMART" id="SM00421">
    <property type="entry name" value="HTH_LUXR"/>
    <property type="match status" value="1"/>
</dbReference>
<keyword evidence="6" id="KW-1185">Reference proteome</keyword>
<dbReference type="Proteomes" id="UP000295244">
    <property type="component" value="Unassembled WGS sequence"/>
</dbReference>
<evidence type="ECO:0000313" key="5">
    <source>
        <dbReference type="EMBL" id="TCJ18433.1"/>
    </source>
</evidence>
<organism evidence="5 6">
    <name type="scientific">Rubrobacter taiwanensis</name>
    <dbReference type="NCBI Taxonomy" id="185139"/>
    <lineage>
        <taxon>Bacteria</taxon>
        <taxon>Bacillati</taxon>
        <taxon>Actinomycetota</taxon>
        <taxon>Rubrobacteria</taxon>
        <taxon>Rubrobacterales</taxon>
        <taxon>Rubrobacteraceae</taxon>
        <taxon>Rubrobacter</taxon>
    </lineage>
</organism>
<keyword evidence="1" id="KW-0805">Transcription regulation</keyword>
<feature type="domain" description="HTH luxR-type" evidence="4">
    <location>
        <begin position="1"/>
        <end position="49"/>
    </location>
</feature>
<dbReference type="InterPro" id="IPR016032">
    <property type="entry name" value="Sig_transdc_resp-reg_C-effctor"/>
</dbReference>
<dbReference type="GO" id="GO:0003677">
    <property type="term" value="F:DNA binding"/>
    <property type="evidence" value="ECO:0007669"/>
    <property type="project" value="UniProtKB-KW"/>
</dbReference>
<dbReference type="GO" id="GO:0006355">
    <property type="term" value="P:regulation of DNA-templated transcription"/>
    <property type="evidence" value="ECO:0007669"/>
    <property type="project" value="InterPro"/>
</dbReference>
<name>A0A4R1BLY6_9ACTN</name>
<gene>
    <name evidence="5" type="ORF">E0L93_05420</name>
</gene>
<dbReference type="EMBL" id="SKBU01000011">
    <property type="protein sequence ID" value="TCJ18433.1"/>
    <property type="molecule type" value="Genomic_DNA"/>
</dbReference>
<evidence type="ECO:0000313" key="6">
    <source>
        <dbReference type="Proteomes" id="UP000295244"/>
    </source>
</evidence>
<keyword evidence="3" id="KW-0804">Transcription</keyword>
<dbReference type="InterPro" id="IPR000792">
    <property type="entry name" value="Tscrpt_reg_LuxR_C"/>
</dbReference>
<evidence type="ECO:0000256" key="3">
    <source>
        <dbReference type="ARBA" id="ARBA00023163"/>
    </source>
</evidence>
<protein>
    <submittedName>
        <fullName evidence="5">Response regulator transcription factor</fullName>
    </submittedName>
</protein>
<evidence type="ECO:0000256" key="1">
    <source>
        <dbReference type="ARBA" id="ARBA00023015"/>
    </source>
</evidence>
<accession>A0A4R1BLY6</accession>
<sequence>MIAQGMTSREAAEAMNLSNRTIETHVRTIFLKLNVNNRAHAVSRAIEEGIIRPPGAAGNGSV</sequence>
<dbReference type="RefSeq" id="WP_132689570.1">
    <property type="nucleotide sequence ID" value="NZ_SKBU01000011.1"/>
</dbReference>
<proteinExistence type="predicted"/>
<dbReference type="CDD" id="cd06170">
    <property type="entry name" value="LuxR_C_like"/>
    <property type="match status" value="1"/>
</dbReference>
<dbReference type="Pfam" id="PF00196">
    <property type="entry name" value="GerE"/>
    <property type="match status" value="1"/>
</dbReference>
<dbReference type="PANTHER" id="PTHR44688">
    <property type="entry name" value="DNA-BINDING TRANSCRIPTIONAL ACTIVATOR DEVR_DOSR"/>
    <property type="match status" value="1"/>
</dbReference>
<evidence type="ECO:0000256" key="2">
    <source>
        <dbReference type="ARBA" id="ARBA00023125"/>
    </source>
</evidence>
<dbReference type="PROSITE" id="PS50043">
    <property type="entry name" value="HTH_LUXR_2"/>
    <property type="match status" value="1"/>
</dbReference>
<dbReference type="Gene3D" id="1.10.10.10">
    <property type="entry name" value="Winged helix-like DNA-binding domain superfamily/Winged helix DNA-binding domain"/>
    <property type="match status" value="1"/>
</dbReference>
<dbReference type="InterPro" id="IPR036388">
    <property type="entry name" value="WH-like_DNA-bd_sf"/>
</dbReference>
<reference evidence="5 6" key="1">
    <citation type="submission" date="2019-03" db="EMBL/GenBank/DDBJ databases">
        <title>Whole genome sequence of a novel Rubrobacter taiwanensis strain, isolated from Yellowstone National Park.</title>
        <authorList>
            <person name="Freed S."/>
            <person name="Ramaley R.F."/>
            <person name="Kyndt J.A."/>
        </authorList>
    </citation>
    <scope>NUCLEOTIDE SEQUENCE [LARGE SCALE GENOMIC DNA]</scope>
    <source>
        <strain evidence="5 6">Yellowstone</strain>
    </source>
</reference>